<evidence type="ECO:0000256" key="6">
    <source>
        <dbReference type="PIRSR" id="PIRSR000524-1"/>
    </source>
</evidence>
<evidence type="ECO:0000313" key="12">
    <source>
        <dbReference type="Proteomes" id="UP000199230"/>
    </source>
</evidence>
<dbReference type="InterPro" id="IPR015421">
    <property type="entry name" value="PyrdxlP-dep_Trfase_major"/>
</dbReference>
<comment type="similarity">
    <text evidence="2 8">Belongs to the class-V pyridoxal-phosphate-dependent aminotransferase family.</text>
</comment>
<dbReference type="GO" id="GO:0008453">
    <property type="term" value="F:alanine-glyoxylate transaminase activity"/>
    <property type="evidence" value="ECO:0007669"/>
    <property type="project" value="TreeGrafter"/>
</dbReference>
<evidence type="ECO:0000313" key="11">
    <source>
        <dbReference type="EMBL" id="SDY64936.1"/>
    </source>
</evidence>
<evidence type="ECO:0000259" key="10">
    <source>
        <dbReference type="Pfam" id="PF00266"/>
    </source>
</evidence>
<dbReference type="InterPro" id="IPR020578">
    <property type="entry name" value="Aminotrans_V_PyrdxlP_BS"/>
</dbReference>
<evidence type="ECO:0000256" key="2">
    <source>
        <dbReference type="ARBA" id="ARBA00009236"/>
    </source>
</evidence>
<accession>A0A1H3LKR9</accession>
<evidence type="ECO:0000256" key="9">
    <source>
        <dbReference type="RuleBase" id="RU004504"/>
    </source>
</evidence>
<evidence type="ECO:0000256" key="7">
    <source>
        <dbReference type="PIRSR" id="PIRSR000524-50"/>
    </source>
</evidence>
<evidence type="ECO:0000256" key="1">
    <source>
        <dbReference type="ARBA" id="ARBA00001933"/>
    </source>
</evidence>
<keyword evidence="3 11" id="KW-0032">Aminotransferase</keyword>
<feature type="domain" description="Aminotransferase class V" evidence="10">
    <location>
        <begin position="53"/>
        <end position="326"/>
    </location>
</feature>
<name>A0A1H3LKR9_9FIRM</name>
<dbReference type="PROSITE" id="PS00595">
    <property type="entry name" value="AA_TRANSFER_CLASS_5"/>
    <property type="match status" value="1"/>
</dbReference>
<dbReference type="RefSeq" id="WP_207646028.1">
    <property type="nucleotide sequence ID" value="NZ_FNPV01000003.1"/>
</dbReference>
<organism evidence="11 12">
    <name type="scientific">Tindallia californiensis</name>
    <dbReference type="NCBI Taxonomy" id="159292"/>
    <lineage>
        <taxon>Bacteria</taxon>
        <taxon>Bacillati</taxon>
        <taxon>Bacillota</taxon>
        <taxon>Clostridia</taxon>
        <taxon>Peptostreptococcales</taxon>
        <taxon>Tindalliaceae</taxon>
        <taxon>Tindallia</taxon>
    </lineage>
</organism>
<dbReference type="GO" id="GO:0004760">
    <property type="term" value="F:L-serine-pyruvate transaminase activity"/>
    <property type="evidence" value="ECO:0007669"/>
    <property type="project" value="TreeGrafter"/>
</dbReference>
<feature type="modified residue" description="N6-(pyridoxal phosphate)lysine" evidence="7">
    <location>
        <position position="191"/>
    </location>
</feature>
<dbReference type="InterPro" id="IPR000192">
    <property type="entry name" value="Aminotrans_V_dom"/>
</dbReference>
<dbReference type="PIRSF" id="PIRSF000524">
    <property type="entry name" value="SPT"/>
    <property type="match status" value="1"/>
</dbReference>
<dbReference type="Gene3D" id="3.90.1150.10">
    <property type="entry name" value="Aspartate Aminotransferase, domain 1"/>
    <property type="match status" value="1"/>
</dbReference>
<dbReference type="STRING" id="159292.SAMN05192546_103263"/>
<evidence type="ECO:0000256" key="5">
    <source>
        <dbReference type="ARBA" id="ARBA00022898"/>
    </source>
</evidence>
<dbReference type="Gene3D" id="3.40.640.10">
    <property type="entry name" value="Type I PLP-dependent aspartate aminotransferase-like (Major domain)"/>
    <property type="match status" value="1"/>
</dbReference>
<feature type="binding site" evidence="6">
    <location>
        <position position="336"/>
    </location>
    <ligand>
        <name>substrate</name>
    </ligand>
</feature>
<sequence>MKNKQLVMIPGPTPVTRSIQNQMGREVAAFGDPDFISDYKELIHDLKVLWKTEGEVFVVAGTGTMAMEMAIANTLQKDDHLLIVSHGFFGDRFIDICERKGIHVDVLSSEWGQIVPIEVIEQKLMEKKYQAVTVTHVDTSTGVKAPVEDIGNLVKSFDDTLFIVDGVCSTAGEQEYVDEMNIDILLTGTQKAFGVPPGLAILWAGPKAMERRKKIGSIPEYYIDFEKWLPIMHDPSKYFATPAVNMIWALAESVNQIKREGLEKRYARHKKVGHAMQLALEGIGFSILAEKEHRASTLSNVLYPEGMDDASFRKLLYQEGVMVAGGLGIYAGKMFRLGHMGNVDMHDLVATLAAIERALHHSGQSVDFGKSVGIFLSEMLS</sequence>
<proteinExistence type="inferred from homology"/>
<dbReference type="AlphaFoldDB" id="A0A1H3LKR9"/>
<dbReference type="Proteomes" id="UP000199230">
    <property type="component" value="Unassembled WGS sequence"/>
</dbReference>
<dbReference type="PANTHER" id="PTHR21152:SF24">
    <property type="entry name" value="ALANINE--GLYOXYLATE AMINOTRANSFERASE 1"/>
    <property type="match status" value="1"/>
</dbReference>
<dbReference type="EMBL" id="FNPV01000003">
    <property type="protein sequence ID" value="SDY64936.1"/>
    <property type="molecule type" value="Genomic_DNA"/>
</dbReference>
<reference evidence="11 12" key="1">
    <citation type="submission" date="2016-10" db="EMBL/GenBank/DDBJ databases">
        <authorList>
            <person name="de Groot N.N."/>
        </authorList>
    </citation>
    <scope>NUCLEOTIDE SEQUENCE [LARGE SCALE GENOMIC DNA]</scope>
    <source>
        <strain evidence="11 12">APO</strain>
    </source>
</reference>
<dbReference type="Pfam" id="PF00266">
    <property type="entry name" value="Aminotran_5"/>
    <property type="match status" value="1"/>
</dbReference>
<evidence type="ECO:0000256" key="4">
    <source>
        <dbReference type="ARBA" id="ARBA00022679"/>
    </source>
</evidence>
<dbReference type="SUPFAM" id="SSF53383">
    <property type="entry name" value="PLP-dependent transferases"/>
    <property type="match status" value="1"/>
</dbReference>
<keyword evidence="4 11" id="KW-0808">Transferase</keyword>
<dbReference type="GO" id="GO:0019265">
    <property type="term" value="P:glycine biosynthetic process, by transamination of glyoxylate"/>
    <property type="evidence" value="ECO:0007669"/>
    <property type="project" value="TreeGrafter"/>
</dbReference>
<gene>
    <name evidence="11" type="ORF">SAMN05192546_103263</name>
</gene>
<protein>
    <submittedName>
        <fullName evidence="11">Aspartate aminotransferase</fullName>
    </submittedName>
</protein>
<dbReference type="InterPro" id="IPR015424">
    <property type="entry name" value="PyrdxlP-dep_Trfase"/>
</dbReference>
<keyword evidence="12" id="KW-1185">Reference proteome</keyword>
<comment type="cofactor">
    <cofactor evidence="1 7 9">
        <name>pyridoxal 5'-phosphate</name>
        <dbReference type="ChEBI" id="CHEBI:597326"/>
    </cofactor>
</comment>
<dbReference type="InterPro" id="IPR015422">
    <property type="entry name" value="PyrdxlP-dep_Trfase_small"/>
</dbReference>
<evidence type="ECO:0000256" key="8">
    <source>
        <dbReference type="RuleBase" id="RU004075"/>
    </source>
</evidence>
<dbReference type="PANTHER" id="PTHR21152">
    <property type="entry name" value="AMINOTRANSFERASE CLASS V"/>
    <property type="match status" value="1"/>
</dbReference>
<dbReference type="InterPro" id="IPR024169">
    <property type="entry name" value="SP_NH2Trfase/AEP_transaminase"/>
</dbReference>
<keyword evidence="5 7" id="KW-0663">Pyridoxal phosphate</keyword>
<evidence type="ECO:0000256" key="3">
    <source>
        <dbReference type="ARBA" id="ARBA00022576"/>
    </source>
</evidence>